<protein>
    <submittedName>
        <fullName evidence="3">Glycine/D-amino acid oxidase-like deaminating enzyme</fullName>
    </submittedName>
</protein>
<evidence type="ECO:0000313" key="3">
    <source>
        <dbReference type="EMBL" id="NYE74571.1"/>
    </source>
</evidence>
<name>A0A7Y9IDG8_9ACTN</name>
<dbReference type="SUPFAM" id="SSF51905">
    <property type="entry name" value="FAD/NAD(P)-binding domain"/>
    <property type="match status" value="1"/>
</dbReference>
<keyword evidence="4" id="KW-1185">Reference proteome</keyword>
<dbReference type="RefSeq" id="WP_179756975.1">
    <property type="nucleotide sequence ID" value="NZ_JACCBU010000001.1"/>
</dbReference>
<keyword evidence="1" id="KW-0560">Oxidoreductase</keyword>
<dbReference type="SUPFAM" id="SSF54373">
    <property type="entry name" value="FAD-linked reductases, C-terminal domain"/>
    <property type="match status" value="1"/>
</dbReference>
<feature type="domain" description="FAD dependent oxidoreductase" evidence="2">
    <location>
        <begin position="5"/>
        <end position="359"/>
    </location>
</feature>
<dbReference type="EMBL" id="JACCBU010000001">
    <property type="protein sequence ID" value="NYE74571.1"/>
    <property type="molecule type" value="Genomic_DNA"/>
</dbReference>
<evidence type="ECO:0000259" key="2">
    <source>
        <dbReference type="Pfam" id="PF01266"/>
    </source>
</evidence>
<dbReference type="GO" id="GO:0005737">
    <property type="term" value="C:cytoplasm"/>
    <property type="evidence" value="ECO:0007669"/>
    <property type="project" value="TreeGrafter"/>
</dbReference>
<evidence type="ECO:0000313" key="4">
    <source>
        <dbReference type="Proteomes" id="UP000569914"/>
    </source>
</evidence>
<accession>A0A7Y9IDG8</accession>
<organism evidence="3 4">
    <name type="scientific">Microlunatus parietis</name>
    <dbReference type="NCBI Taxonomy" id="682979"/>
    <lineage>
        <taxon>Bacteria</taxon>
        <taxon>Bacillati</taxon>
        <taxon>Actinomycetota</taxon>
        <taxon>Actinomycetes</taxon>
        <taxon>Propionibacteriales</taxon>
        <taxon>Propionibacteriaceae</taxon>
        <taxon>Microlunatus</taxon>
    </lineage>
</organism>
<sequence>MPHPDLVIIGAGVVGASCAYFATLAGLRTVVVDRAGVAGGTSSAGEGNLLVSDKEPGPELELAQYAQRLWRQDLAEHASRWEFEAKGGLVVAPSTAALAGLRGLAARQRAAGVLADDLGPDELRDYEPELATGLAGGAFYPEDAQVQPMLAAAQLLRLARDRGAELRAAEVTGFLRSGDTVSGVRTADGADIPAGRVINAAGTWAGEVAGLAGVALPVLPRRGFILVTEPVGTLIRHKVYSADYVDNVASSDAMLQTSPVIEGTPSGTVLIGSSRERVGFDHEVRPEVLGLLARQAIELFPVLAGVRVLRHYHGFRPYCPDHLPVIGADPRAPGLLHGCGHEGAGIGLSVATGALLTQLITGDPPGVDPAPFAPERFQPAGVDHG</sequence>
<evidence type="ECO:0000256" key="1">
    <source>
        <dbReference type="ARBA" id="ARBA00023002"/>
    </source>
</evidence>
<dbReference type="GO" id="GO:0016491">
    <property type="term" value="F:oxidoreductase activity"/>
    <property type="evidence" value="ECO:0007669"/>
    <property type="project" value="UniProtKB-KW"/>
</dbReference>
<dbReference type="InterPro" id="IPR006076">
    <property type="entry name" value="FAD-dep_OxRdtase"/>
</dbReference>
<dbReference type="PANTHER" id="PTHR13847:SF287">
    <property type="entry name" value="FAD-DEPENDENT OXIDOREDUCTASE DOMAIN-CONTAINING PROTEIN 1"/>
    <property type="match status" value="1"/>
</dbReference>
<dbReference type="Gene3D" id="3.30.9.10">
    <property type="entry name" value="D-Amino Acid Oxidase, subunit A, domain 2"/>
    <property type="match status" value="1"/>
</dbReference>
<comment type="caution">
    <text evidence="3">The sequence shown here is derived from an EMBL/GenBank/DDBJ whole genome shotgun (WGS) entry which is preliminary data.</text>
</comment>
<dbReference type="Proteomes" id="UP000569914">
    <property type="component" value="Unassembled WGS sequence"/>
</dbReference>
<dbReference type="PANTHER" id="PTHR13847">
    <property type="entry name" value="SARCOSINE DEHYDROGENASE-RELATED"/>
    <property type="match status" value="1"/>
</dbReference>
<dbReference type="Pfam" id="PF01266">
    <property type="entry name" value="DAO"/>
    <property type="match status" value="1"/>
</dbReference>
<gene>
    <name evidence="3" type="ORF">BKA15_005900</name>
</gene>
<dbReference type="Gene3D" id="3.50.50.60">
    <property type="entry name" value="FAD/NAD(P)-binding domain"/>
    <property type="match status" value="1"/>
</dbReference>
<proteinExistence type="predicted"/>
<reference evidence="3 4" key="1">
    <citation type="submission" date="2020-07" db="EMBL/GenBank/DDBJ databases">
        <title>Sequencing the genomes of 1000 actinobacteria strains.</title>
        <authorList>
            <person name="Klenk H.-P."/>
        </authorList>
    </citation>
    <scope>NUCLEOTIDE SEQUENCE [LARGE SCALE GENOMIC DNA]</scope>
    <source>
        <strain evidence="3 4">DSM 22083</strain>
    </source>
</reference>
<dbReference type="InterPro" id="IPR036188">
    <property type="entry name" value="FAD/NAD-bd_sf"/>
</dbReference>
<dbReference type="AlphaFoldDB" id="A0A7Y9IDG8"/>